<accession>A0ACC1M5X0</accession>
<reference evidence="1" key="1">
    <citation type="submission" date="2022-07" db="EMBL/GenBank/DDBJ databases">
        <title>Phylogenomic reconstructions and comparative analyses of Kickxellomycotina fungi.</title>
        <authorList>
            <person name="Reynolds N.K."/>
            <person name="Stajich J.E."/>
            <person name="Barry K."/>
            <person name="Grigoriev I.V."/>
            <person name="Crous P."/>
            <person name="Smith M.E."/>
        </authorList>
    </citation>
    <scope>NUCLEOTIDE SEQUENCE</scope>
    <source>
        <strain evidence="1">CBS 190363</strain>
    </source>
</reference>
<sequence>MADMDVDHIHSESAVADAEMSDAVSTAADSVIPKVGFTVHSSDDDTPPQTTGRAVPS</sequence>
<proteinExistence type="predicted"/>
<feature type="non-terminal residue" evidence="1">
    <location>
        <position position="57"/>
    </location>
</feature>
<dbReference type="Proteomes" id="UP001139981">
    <property type="component" value="Unassembled WGS sequence"/>
</dbReference>
<protein>
    <submittedName>
        <fullName evidence="1">Uncharacterized protein</fullName>
    </submittedName>
</protein>
<keyword evidence="2" id="KW-1185">Reference proteome</keyword>
<evidence type="ECO:0000313" key="2">
    <source>
        <dbReference type="Proteomes" id="UP001139981"/>
    </source>
</evidence>
<organism evidence="1 2">
    <name type="scientific">Coemansia aciculifera</name>
    <dbReference type="NCBI Taxonomy" id="417176"/>
    <lineage>
        <taxon>Eukaryota</taxon>
        <taxon>Fungi</taxon>
        <taxon>Fungi incertae sedis</taxon>
        <taxon>Zoopagomycota</taxon>
        <taxon>Kickxellomycotina</taxon>
        <taxon>Kickxellomycetes</taxon>
        <taxon>Kickxellales</taxon>
        <taxon>Kickxellaceae</taxon>
        <taxon>Coemansia</taxon>
    </lineage>
</organism>
<gene>
    <name evidence="1" type="ORF">IWW38_001851</name>
</gene>
<name>A0ACC1M5X0_9FUNG</name>
<evidence type="ECO:0000313" key="1">
    <source>
        <dbReference type="EMBL" id="KAJ2897016.1"/>
    </source>
</evidence>
<comment type="caution">
    <text evidence="1">The sequence shown here is derived from an EMBL/GenBank/DDBJ whole genome shotgun (WGS) entry which is preliminary data.</text>
</comment>
<dbReference type="EMBL" id="JANBVB010000151">
    <property type="protein sequence ID" value="KAJ2897016.1"/>
    <property type="molecule type" value="Genomic_DNA"/>
</dbReference>